<accession>A0A846QIQ3</accession>
<evidence type="ECO:0000256" key="7">
    <source>
        <dbReference type="ARBA" id="ARBA00023237"/>
    </source>
</evidence>
<proteinExistence type="inferred from homology"/>
<evidence type="ECO:0000256" key="1">
    <source>
        <dbReference type="ARBA" id="ARBA00004571"/>
    </source>
</evidence>
<evidence type="ECO:0000259" key="11">
    <source>
        <dbReference type="Pfam" id="PF00593"/>
    </source>
</evidence>
<dbReference type="Pfam" id="PF07715">
    <property type="entry name" value="Plug"/>
    <property type="match status" value="1"/>
</dbReference>
<keyword evidence="5 9" id="KW-0798">TonB box</keyword>
<evidence type="ECO:0000256" key="10">
    <source>
        <dbReference type="SAM" id="SignalP"/>
    </source>
</evidence>
<keyword evidence="10" id="KW-0732">Signal</keyword>
<dbReference type="Gene3D" id="2.40.170.20">
    <property type="entry name" value="TonB-dependent receptor, beta-barrel domain"/>
    <property type="match status" value="1"/>
</dbReference>
<evidence type="ECO:0000313" key="14">
    <source>
        <dbReference type="Proteomes" id="UP000580856"/>
    </source>
</evidence>
<dbReference type="Gene3D" id="2.170.130.10">
    <property type="entry name" value="TonB-dependent receptor, plug domain"/>
    <property type="match status" value="1"/>
</dbReference>
<dbReference type="Proteomes" id="UP000580856">
    <property type="component" value="Unassembled WGS sequence"/>
</dbReference>
<feature type="chain" id="PRO_5032312350" evidence="10">
    <location>
        <begin position="22"/>
        <end position="651"/>
    </location>
</feature>
<name>A0A846QIQ3_9BACT</name>
<protein>
    <submittedName>
        <fullName evidence="13">Iron complex outermembrane receptor protein</fullName>
    </submittedName>
</protein>
<dbReference type="SUPFAM" id="SSF56935">
    <property type="entry name" value="Porins"/>
    <property type="match status" value="1"/>
</dbReference>
<evidence type="ECO:0000256" key="8">
    <source>
        <dbReference type="PROSITE-ProRule" id="PRU01360"/>
    </source>
</evidence>
<keyword evidence="4 8" id="KW-0812">Transmembrane</keyword>
<dbReference type="AlphaFoldDB" id="A0A846QIQ3"/>
<dbReference type="RefSeq" id="WP_167941213.1">
    <property type="nucleotide sequence ID" value="NZ_JAATJA010000002.1"/>
</dbReference>
<keyword evidence="2 8" id="KW-0813">Transport</keyword>
<comment type="caution">
    <text evidence="13">The sequence shown here is derived from an EMBL/GenBank/DDBJ whole genome shotgun (WGS) entry which is preliminary data.</text>
</comment>
<dbReference type="GO" id="GO:0009279">
    <property type="term" value="C:cell outer membrane"/>
    <property type="evidence" value="ECO:0007669"/>
    <property type="project" value="UniProtKB-SubCell"/>
</dbReference>
<dbReference type="PANTHER" id="PTHR30069">
    <property type="entry name" value="TONB-DEPENDENT OUTER MEMBRANE RECEPTOR"/>
    <property type="match status" value="1"/>
</dbReference>
<comment type="similarity">
    <text evidence="8 9">Belongs to the TonB-dependent receptor family.</text>
</comment>
<dbReference type="InterPro" id="IPR000531">
    <property type="entry name" value="Beta-barrel_TonB"/>
</dbReference>
<evidence type="ECO:0000256" key="3">
    <source>
        <dbReference type="ARBA" id="ARBA00022452"/>
    </source>
</evidence>
<gene>
    <name evidence="13" type="ORF">GGQ74_001791</name>
</gene>
<dbReference type="Pfam" id="PF00593">
    <property type="entry name" value="TonB_dep_Rec_b-barrel"/>
    <property type="match status" value="1"/>
</dbReference>
<evidence type="ECO:0000256" key="5">
    <source>
        <dbReference type="ARBA" id="ARBA00023077"/>
    </source>
</evidence>
<feature type="domain" description="TonB-dependent receptor-like beta-barrel" evidence="11">
    <location>
        <begin position="247"/>
        <end position="617"/>
    </location>
</feature>
<dbReference type="CDD" id="cd01347">
    <property type="entry name" value="ligand_gated_channel"/>
    <property type="match status" value="1"/>
</dbReference>
<reference evidence="13 14" key="1">
    <citation type="submission" date="2020-03" db="EMBL/GenBank/DDBJ databases">
        <title>Genomic Encyclopedia of Type Strains, Phase IV (KMG-IV): sequencing the most valuable type-strain genomes for metagenomic binning, comparative biology and taxonomic classification.</title>
        <authorList>
            <person name="Goeker M."/>
        </authorList>
    </citation>
    <scope>NUCLEOTIDE SEQUENCE [LARGE SCALE GENOMIC DNA]</scope>
    <source>
        <strain evidence="13 14">DSM 24233</strain>
    </source>
</reference>
<dbReference type="InterPro" id="IPR036942">
    <property type="entry name" value="Beta-barrel_TonB_sf"/>
</dbReference>
<dbReference type="InterPro" id="IPR037066">
    <property type="entry name" value="Plug_dom_sf"/>
</dbReference>
<feature type="domain" description="TonB-dependent receptor plug" evidence="12">
    <location>
        <begin position="51"/>
        <end position="160"/>
    </location>
</feature>
<dbReference type="GO" id="GO:0044718">
    <property type="term" value="P:siderophore transmembrane transport"/>
    <property type="evidence" value="ECO:0007669"/>
    <property type="project" value="TreeGrafter"/>
</dbReference>
<dbReference type="InterPro" id="IPR012910">
    <property type="entry name" value="Plug_dom"/>
</dbReference>
<dbReference type="PANTHER" id="PTHR30069:SF27">
    <property type="entry name" value="BLL4766 PROTEIN"/>
    <property type="match status" value="1"/>
</dbReference>
<evidence type="ECO:0000256" key="4">
    <source>
        <dbReference type="ARBA" id="ARBA00022692"/>
    </source>
</evidence>
<keyword evidence="14" id="KW-1185">Reference proteome</keyword>
<evidence type="ECO:0000256" key="2">
    <source>
        <dbReference type="ARBA" id="ARBA00022448"/>
    </source>
</evidence>
<sequence>MRFVPAALLAACLFLQLPAFAANAAEPEAAKAPVFEMDEYVVTGTSSATQIRDIAKNVTVITREDIEKSSAQNLVDLLGREQGLTARHNFGTDSWAAIDMRGQGDGAPTNVLVLVDGHRLNTTDLRSPDLTTVALSQIERIEIVRGPGSVRYGNNAIGGVINIITKKGRGVPSGGSLRAQYGSYATSDLSANLHGSKDALSLAASAAWHESDGYRDNNELDRKDLSVALGFDPSDNVSLGLTLLAHEDEYGMPGGVAAANADDRDLRTGASSLTDHGETRDQRVMGNADFDFGSAGTLATTLGLRHRENPYVWYSASKIEEDTVDFSAAHTLPFDLLGREHSVTAGVDGFSTGYERTSGSSTAIDADVTSLGGFMQGTFALTEDLSFQIGGRYNSFRTEGTFKGNDVERMWNKTVYDLGLVYSLGEMGSVYATHATGYRTPCVDELGKAVSGLKPQSTKNYEIGTHLKPLDNLSFSAAVFRVENEDEIYYDGTAMGGAGANANYDDKTIRDGVELGVKYLPVEPLTLWANYTWMKATFDDTDETVPLVPENTVSAGLDWQIIKPLTFSLSGTWVSDQYRGSDTGNEYDRLNAYTVVDTKLTYRYSERLTLFCGVNNLFDELYSTLAYASSWSVDDYPMPERNFFGGMEWTF</sequence>
<keyword evidence="3 8" id="KW-1134">Transmembrane beta strand</keyword>
<dbReference type="EMBL" id="JAATJA010000002">
    <property type="protein sequence ID" value="NJB68118.1"/>
    <property type="molecule type" value="Genomic_DNA"/>
</dbReference>
<evidence type="ECO:0000256" key="6">
    <source>
        <dbReference type="ARBA" id="ARBA00023136"/>
    </source>
</evidence>
<keyword evidence="7 8" id="KW-0998">Cell outer membrane</keyword>
<dbReference type="PROSITE" id="PS52016">
    <property type="entry name" value="TONB_DEPENDENT_REC_3"/>
    <property type="match status" value="1"/>
</dbReference>
<comment type="subcellular location">
    <subcellularLocation>
        <location evidence="1 8">Cell outer membrane</location>
        <topology evidence="1 8">Multi-pass membrane protein</topology>
    </subcellularLocation>
</comment>
<evidence type="ECO:0000259" key="12">
    <source>
        <dbReference type="Pfam" id="PF07715"/>
    </source>
</evidence>
<organism evidence="13 14">
    <name type="scientific">Desulfobaculum xiamenense</name>
    <dbReference type="NCBI Taxonomy" id="995050"/>
    <lineage>
        <taxon>Bacteria</taxon>
        <taxon>Pseudomonadati</taxon>
        <taxon>Thermodesulfobacteriota</taxon>
        <taxon>Desulfovibrionia</taxon>
        <taxon>Desulfovibrionales</taxon>
        <taxon>Desulfovibrionaceae</taxon>
        <taxon>Desulfobaculum</taxon>
    </lineage>
</organism>
<dbReference type="GO" id="GO:0015344">
    <property type="term" value="F:siderophore uptake transmembrane transporter activity"/>
    <property type="evidence" value="ECO:0007669"/>
    <property type="project" value="TreeGrafter"/>
</dbReference>
<dbReference type="InterPro" id="IPR039426">
    <property type="entry name" value="TonB-dep_rcpt-like"/>
</dbReference>
<evidence type="ECO:0000256" key="9">
    <source>
        <dbReference type="RuleBase" id="RU003357"/>
    </source>
</evidence>
<feature type="signal peptide" evidence="10">
    <location>
        <begin position="1"/>
        <end position="21"/>
    </location>
</feature>
<keyword evidence="6 8" id="KW-0472">Membrane</keyword>
<evidence type="ECO:0000313" key="13">
    <source>
        <dbReference type="EMBL" id="NJB68118.1"/>
    </source>
</evidence>
<keyword evidence="13" id="KW-0675">Receptor</keyword>